<evidence type="ECO:0000259" key="18">
    <source>
        <dbReference type="Pfam" id="PF00361"/>
    </source>
</evidence>
<evidence type="ECO:0000256" key="17">
    <source>
        <dbReference type="RuleBase" id="RU003403"/>
    </source>
</evidence>
<keyword evidence="7 17" id="KW-0812">Transmembrane</keyword>
<keyword evidence="14 17" id="KW-0496">Mitochondrion</keyword>
<dbReference type="Pfam" id="PF06444">
    <property type="entry name" value="NADH_dehy_S2_C"/>
    <property type="match status" value="1"/>
</dbReference>
<keyword evidence="8 17" id="KW-0999">Mitochondrion inner membrane</keyword>
<evidence type="ECO:0000256" key="3">
    <source>
        <dbReference type="ARBA" id="ARBA00012944"/>
    </source>
</evidence>
<sequence length="345" mass="37929">MNPTVLASLSMTLMTSTISVMLCHHWLLAWVALELNTLSMLPIMIKQHSPRATEAATKYFLIQATGAAMLLFAGTMTAWQTGQWNITCTTETPATMMFTMAVLLKLGLAPMHLWYPEILQGSTMMTALLISTWQKIAPLSLLYSTTPALPTKTLMLFGLLSALLGGLTGLNQTQTRKIMAFSSLAHMGWLLTTINSNPGLATLTFILYTTMTSSMFIALNMNTTNSLSNLNTTWSYSPVLLTTTMLTLMALGGLPPLTGFMPKWLILKELTQNGLTTLSATLALASLPSLFFYTRTAYMTTLTLPPAPTNTPHKWRFKTQHQQLHATLITMTTMLLPLVPLILTT</sequence>
<evidence type="ECO:0000256" key="10">
    <source>
        <dbReference type="ARBA" id="ARBA00022982"/>
    </source>
</evidence>
<feature type="transmembrane region" description="Helical" evidence="17">
    <location>
        <begin position="59"/>
        <end position="82"/>
    </location>
</feature>
<feature type="transmembrane region" description="Helical" evidence="17">
    <location>
        <begin position="94"/>
        <end position="115"/>
    </location>
</feature>
<evidence type="ECO:0000313" key="20">
    <source>
        <dbReference type="EMBL" id="WNM69070.1"/>
    </source>
</evidence>
<dbReference type="AlphaFoldDB" id="A0AA96GVN5"/>
<proteinExistence type="inferred from homology"/>
<feature type="transmembrane region" description="Helical" evidence="17">
    <location>
        <begin position="274"/>
        <end position="293"/>
    </location>
</feature>
<dbReference type="EC" id="7.1.1.2" evidence="3 17"/>
<dbReference type="GO" id="GO:0006120">
    <property type="term" value="P:mitochondrial electron transport, NADH to ubiquinone"/>
    <property type="evidence" value="ECO:0007669"/>
    <property type="project" value="InterPro"/>
</dbReference>
<dbReference type="GO" id="GO:0005743">
    <property type="term" value="C:mitochondrial inner membrane"/>
    <property type="evidence" value="ECO:0007669"/>
    <property type="project" value="UniProtKB-SubCell"/>
</dbReference>
<dbReference type="InterPro" id="IPR003917">
    <property type="entry name" value="NADH_UbQ_OxRdtase_chain2"/>
</dbReference>
<feature type="domain" description="NADH:quinone oxidoreductase/Mrp antiporter transmembrane" evidence="18">
    <location>
        <begin position="25"/>
        <end position="282"/>
    </location>
</feature>
<dbReference type="Pfam" id="PF00361">
    <property type="entry name" value="Proton_antipo_M"/>
    <property type="match status" value="1"/>
</dbReference>
<dbReference type="EMBL" id="OR415865">
    <property type="protein sequence ID" value="WNM69070.1"/>
    <property type="molecule type" value="Genomic_DNA"/>
</dbReference>
<evidence type="ECO:0000256" key="6">
    <source>
        <dbReference type="ARBA" id="ARBA00022660"/>
    </source>
</evidence>
<keyword evidence="9 17" id="KW-1278">Translocase</keyword>
<evidence type="ECO:0000256" key="8">
    <source>
        <dbReference type="ARBA" id="ARBA00022792"/>
    </source>
</evidence>
<evidence type="ECO:0000256" key="9">
    <source>
        <dbReference type="ARBA" id="ARBA00022967"/>
    </source>
</evidence>
<comment type="catalytic activity">
    <reaction evidence="16 17">
        <text>a ubiquinone + NADH + 5 H(+)(in) = a ubiquinol + NAD(+) + 4 H(+)(out)</text>
        <dbReference type="Rhea" id="RHEA:29091"/>
        <dbReference type="Rhea" id="RHEA-COMP:9565"/>
        <dbReference type="Rhea" id="RHEA-COMP:9566"/>
        <dbReference type="ChEBI" id="CHEBI:15378"/>
        <dbReference type="ChEBI" id="CHEBI:16389"/>
        <dbReference type="ChEBI" id="CHEBI:17976"/>
        <dbReference type="ChEBI" id="CHEBI:57540"/>
        <dbReference type="ChEBI" id="CHEBI:57945"/>
        <dbReference type="EC" id="7.1.1.2"/>
    </reaction>
</comment>
<feature type="transmembrane region" description="Helical" evidence="17">
    <location>
        <begin position="12"/>
        <end position="38"/>
    </location>
</feature>
<reference evidence="20" key="1">
    <citation type="journal article" date="2023" name="Vertebr Zool">
        <title>Two new species of South Asian Cnemaspis Strauch, 1887 (Squamata, Gekkonidae) from the Gingee Hills, Tamil Nadu, India.</title>
        <authorList>
            <person name="Khandekar A."/>
            <person name="Thackeray T."/>
            <person name="Kalaimani A."/>
            <person name="Agarwal I."/>
        </authorList>
    </citation>
    <scope>NUCLEOTIDE SEQUENCE</scope>
</reference>
<geneLocation type="mitochondrion" evidence="20"/>
<evidence type="ECO:0000256" key="13">
    <source>
        <dbReference type="ARBA" id="ARBA00023075"/>
    </source>
</evidence>
<evidence type="ECO:0000256" key="16">
    <source>
        <dbReference type="ARBA" id="ARBA00049551"/>
    </source>
</evidence>
<feature type="transmembrane region" description="Helical" evidence="17">
    <location>
        <begin position="152"/>
        <end position="171"/>
    </location>
</feature>
<name>A0AA96GVN5_9SAUR</name>
<evidence type="ECO:0000256" key="14">
    <source>
        <dbReference type="ARBA" id="ARBA00023128"/>
    </source>
</evidence>
<feature type="domain" description="NADH dehydrogenase subunit 2 C-terminal" evidence="19">
    <location>
        <begin position="290"/>
        <end position="343"/>
    </location>
</feature>
<keyword evidence="11 17" id="KW-1133">Transmembrane helix</keyword>
<comment type="subcellular location">
    <subcellularLocation>
        <location evidence="1 17">Mitochondrion inner membrane</location>
        <topology evidence="1 17">Multi-pass membrane protein</topology>
    </subcellularLocation>
</comment>
<dbReference type="GO" id="GO:0008137">
    <property type="term" value="F:NADH dehydrogenase (ubiquinone) activity"/>
    <property type="evidence" value="ECO:0007669"/>
    <property type="project" value="UniProtKB-EC"/>
</dbReference>
<evidence type="ECO:0000256" key="5">
    <source>
        <dbReference type="ARBA" id="ARBA00022448"/>
    </source>
</evidence>
<organism evidence="20">
    <name type="scientific">Cnemaspis sp. AKhandekar-2023b</name>
    <dbReference type="NCBI Taxonomy" id="3077469"/>
    <lineage>
        <taxon>Eukaryota</taxon>
        <taxon>Metazoa</taxon>
        <taxon>Chordata</taxon>
        <taxon>Craniata</taxon>
        <taxon>Vertebrata</taxon>
        <taxon>Euteleostomi</taxon>
        <taxon>Lepidosauria</taxon>
        <taxon>Squamata</taxon>
        <taxon>Bifurcata</taxon>
        <taxon>Gekkota</taxon>
        <taxon>Gekkonidae</taxon>
        <taxon>Gekkoninae</taxon>
        <taxon>Cnemaspis</taxon>
    </lineage>
</organism>
<keyword evidence="5" id="KW-0813">Transport</keyword>
<dbReference type="PANTHER" id="PTHR46552">
    <property type="entry name" value="NADH-UBIQUINONE OXIDOREDUCTASE CHAIN 2"/>
    <property type="match status" value="1"/>
</dbReference>
<feature type="transmembrane region" description="Helical" evidence="17">
    <location>
        <begin position="233"/>
        <end position="254"/>
    </location>
</feature>
<evidence type="ECO:0000256" key="15">
    <source>
        <dbReference type="ARBA" id="ARBA00023136"/>
    </source>
</evidence>
<evidence type="ECO:0000256" key="4">
    <source>
        <dbReference type="ARBA" id="ARBA00021008"/>
    </source>
</evidence>
<keyword evidence="6 17" id="KW-0679">Respiratory chain</keyword>
<keyword evidence="13 17" id="KW-0830">Ubiquinone</keyword>
<keyword evidence="15 17" id="KW-0472">Membrane</keyword>
<evidence type="ECO:0000256" key="11">
    <source>
        <dbReference type="ARBA" id="ARBA00022989"/>
    </source>
</evidence>
<dbReference type="InterPro" id="IPR010933">
    <property type="entry name" value="NADH_DH_su2_C"/>
</dbReference>
<protein>
    <recommendedName>
        <fullName evidence="4 17">NADH-ubiquinone oxidoreductase chain 2</fullName>
        <ecNumber evidence="3 17">7.1.1.2</ecNumber>
    </recommendedName>
</protein>
<evidence type="ECO:0000256" key="12">
    <source>
        <dbReference type="ARBA" id="ARBA00023027"/>
    </source>
</evidence>
<keyword evidence="12 17" id="KW-0520">NAD</keyword>
<evidence type="ECO:0000256" key="7">
    <source>
        <dbReference type="ARBA" id="ARBA00022692"/>
    </source>
</evidence>
<dbReference type="PRINTS" id="PR01436">
    <property type="entry name" value="NADHDHGNASE2"/>
</dbReference>
<comment type="similarity">
    <text evidence="2 17">Belongs to the complex I subunit 2 family.</text>
</comment>
<dbReference type="InterPro" id="IPR001750">
    <property type="entry name" value="ND/Mrp_TM"/>
</dbReference>
<comment type="function">
    <text evidence="17">Core subunit of the mitochondrial membrane respiratory chain NADH dehydrogenase (Complex I) which catalyzes electron transfer from NADH through the respiratory chain, using ubiquinone as an electron acceptor. Essential for the catalytic activity and assembly of complex I.</text>
</comment>
<evidence type="ECO:0000259" key="19">
    <source>
        <dbReference type="Pfam" id="PF06444"/>
    </source>
</evidence>
<keyword evidence="10 17" id="KW-0249">Electron transport</keyword>
<dbReference type="PANTHER" id="PTHR46552:SF1">
    <property type="entry name" value="NADH-UBIQUINONE OXIDOREDUCTASE CHAIN 2"/>
    <property type="match status" value="1"/>
</dbReference>
<dbReference type="InterPro" id="IPR050175">
    <property type="entry name" value="Complex_I_Subunit_2"/>
</dbReference>
<feature type="transmembrane region" description="Helical" evidence="17">
    <location>
        <begin position="324"/>
        <end position="343"/>
    </location>
</feature>
<evidence type="ECO:0000256" key="2">
    <source>
        <dbReference type="ARBA" id="ARBA00007012"/>
    </source>
</evidence>
<feature type="transmembrane region" description="Helical" evidence="17">
    <location>
        <begin position="200"/>
        <end position="221"/>
    </location>
</feature>
<accession>A0AA96GVN5</accession>
<gene>
    <name evidence="20" type="primary">ND2</name>
</gene>
<evidence type="ECO:0000256" key="1">
    <source>
        <dbReference type="ARBA" id="ARBA00004448"/>
    </source>
</evidence>